<accession>A0ACC0J829</accession>
<evidence type="ECO:0000313" key="1">
    <source>
        <dbReference type="EMBL" id="KAI8420265.1"/>
    </source>
</evidence>
<name>A0ACC0J829_CHOFU</name>
<reference evidence="1 2" key="1">
    <citation type="journal article" date="2022" name="Genome Biol. Evol.">
        <title>The Spruce Budworm Genome: Reconstructing the Evolutionary History of Antifreeze Proteins.</title>
        <authorList>
            <person name="Beliveau C."/>
            <person name="Gagne P."/>
            <person name="Picq S."/>
            <person name="Vernygora O."/>
            <person name="Keeling C.I."/>
            <person name="Pinkney K."/>
            <person name="Doucet D."/>
            <person name="Wen F."/>
            <person name="Johnston J.S."/>
            <person name="Maaroufi H."/>
            <person name="Boyle B."/>
            <person name="Laroche J."/>
            <person name="Dewar K."/>
            <person name="Juretic N."/>
            <person name="Blackburn G."/>
            <person name="Nisole A."/>
            <person name="Brunet B."/>
            <person name="Brandao M."/>
            <person name="Lumley L."/>
            <person name="Duan J."/>
            <person name="Quan G."/>
            <person name="Lucarotti C.J."/>
            <person name="Roe A.D."/>
            <person name="Sperling F.A.H."/>
            <person name="Levesque R.C."/>
            <person name="Cusson M."/>
        </authorList>
    </citation>
    <scope>NUCLEOTIDE SEQUENCE [LARGE SCALE GENOMIC DNA]</scope>
    <source>
        <strain evidence="1">Glfc:IPQL:Cfum</strain>
    </source>
</reference>
<proteinExistence type="predicted"/>
<protein>
    <submittedName>
        <fullName evidence="1">Uncharacterized protein</fullName>
    </submittedName>
</protein>
<sequence length="2141" mass="244603">MLDLKMKQFKNVVPLMVSLKNEAMRERHWKELMHKTNQDFDMSPERFTLENMFAMELHKYQDVAEEIVNHAIKELAIERGVRDVQETWASIAFTVARHFNRGEDRGYTLNPCDEITVKVDDDSMSLQSMAASQFIGPFLGVVQKWEHTLSLISEVIEEWMATQRKWLYLEGIFVGGDIRQQLPEEAKKFDDIDKAFRKIMLDTAKRLIVVDCCTVPGRLEEFVNLGLGLQRCQKSLNDYLDSKRRIFPRFFFISTDELLSILGSSECSCVQEHMIKMFDNIRALDLFVDHTNRPVAAKMISAEGEIMEFRNVVYTEGRVEDWMNLVLIEMRATNKFITKKAIFYYGRNWKVPRTDWILEYIGMVCLAANCVWWTAETEETFIRIKKGNKRAMKENLQQQNDQLDGLVVKVRQDLTSNDRLKFRTITTIDVHARDIIENFVRDNVTEAAEFQWESQLRFYWLKRDDNLWIRQCTGEFEYGYEYMGLNGRLVVTPLTDRIYLTITQALTMQLGGAPAGPAGTGKTETTKDLAKALGLLCVVTNCGEGMDFRAVGQILAGLCQCGAWGCFDEFNRIDVSVLSVISTQLQCIRSALLMKLKRFTFEGQEIAMDSKVGIFITMNPGYAGRTELPESVKALFRPVVCILPDLEMICMISLFSDGFLTAKVLAKKMTVLYSVARQQLSKQSHYDWGLRALTAVLRMAGKLRRDSVGLSEIMVLMRALRDMNYPKFVFEDVPLFLGLIKDLFPGLECPRVGYPEFNAAVITVMNREGYIVLDHQVDKVVQMYETMMTRHCTMLVGPTGGGKSVILNCMVKAQTDLGLPTKLQVINPKACSVIELYGILDPVTRDWTDGLYSKIFREMNRPAEDNERRYSLFDGDVDALWIENMNSVMDDNRLLTLANGERIRLAPYCALLFEVGDLNYASPATVSRAGMVFVDPKNLGYQPYWDRWLRGRNNEEEREQLDGLFEHYVAGAINYIVFGMFGLQQQTPLKTIVPQTPLNLVVQLCNMISGLMPNREDAEEEIDRTVVECVFMVSMYNSLGASIVDNGRFDFDNYVKKACPMMLVEDNPEKKATTKHFPMGKPTLYDYCLELETKTWEAWEWLVPEYVHDRDMRFSAVLVPTVDTLRMTWLIKIMEGVERPVLLVGDTGTSKTAIITNYLRGMPADKFIIQQMNFSSRTSSMDVQRNLESVVEKRTKDTFGPPVGKKMLVFIDDMNMPIVDTYGTQQPIALLKLLFERKGFYDRGKDLTWKNLKDIGFLAAMGKAGGGRNDVDPRFISMFSVYNLQFPSEFTLRHIYTSILAGHFSVFPEEIQDIVEKLVQMTLDLYKIIIVDLPPTPAKFHYIFNLRDLSRIAAGLLLTHPNYFSEKRAVVRCWRNEFTRVICDRLINMQDNELMRNHMHDHIVRYFPEDEPVVLEEIVVPEEEEKAEEEEDEFGEPKPKAGPAAAAADAPEEEEVEEEVERELTLEEYVERDPLLFGDYRNALDEEEIRYYEDLLDYEAVYFLFQEILDEFNERIGKLSVVLFEDCLEHLTRTQRILRMDRGNAMIIGVGGSGKKSICRLAAFAAGCEMFEITVTRNYNENTFKDDMKRMYNQLGVDGKKTVFLFTAAQILEEGFLEFINNILMIGMIPALFGDDEKDAIINSCRNESGESGYGVGKDGVWAFFCNKCAENLHVVLSMSPSGDLLRNRLNTAILILHYTFPWPKQALLAVANVFLADVQKIPEEFRPIIVEHVVHVHMSVARYSVEFLQRLRRNNYVTPKHYMDYLTNYLSLLNEKDSFIVAQCERLIGGLAKIEEANVQLEDLNAKLAVQKVIVAEQTLECEVLVKEITKATSAAVVKQQVAAIKSVEITQQSEIISEEKGEAMEALSAALPALEAARLALADLDKNDITEIRSFATPPEAVQVVCECVVIIRGIKDVSWKGAKGMMADPNFLRNLQEMNCDLITQAQVKAVKAHMKKSKKLDTMQSISKAGYGLLKFVIAVLGYCAVYKEVKPKQDKVEALEKEYSEAVNYLESLNREINRLQKTLDGLNAKYETAILRRQELQEETDIMMRRLVAADKLMSGLSSEQARWTVDLAALYVEQSRLVGNCLLAASFLSYAGPFSFSFRETMIYEDWLGGRAGARRAAHAAFHHREEPYQ</sequence>
<comment type="caution">
    <text evidence="1">The sequence shown here is derived from an EMBL/GenBank/DDBJ whole genome shotgun (WGS) entry which is preliminary data.</text>
</comment>
<organism evidence="1 2">
    <name type="scientific">Choristoneura fumiferana</name>
    <name type="common">Spruce budworm moth</name>
    <name type="synonym">Archips fumiferana</name>
    <dbReference type="NCBI Taxonomy" id="7141"/>
    <lineage>
        <taxon>Eukaryota</taxon>
        <taxon>Metazoa</taxon>
        <taxon>Ecdysozoa</taxon>
        <taxon>Arthropoda</taxon>
        <taxon>Hexapoda</taxon>
        <taxon>Insecta</taxon>
        <taxon>Pterygota</taxon>
        <taxon>Neoptera</taxon>
        <taxon>Endopterygota</taxon>
        <taxon>Lepidoptera</taxon>
        <taxon>Glossata</taxon>
        <taxon>Ditrysia</taxon>
        <taxon>Tortricoidea</taxon>
        <taxon>Tortricidae</taxon>
        <taxon>Tortricinae</taxon>
        <taxon>Choristoneura</taxon>
    </lineage>
</organism>
<keyword evidence="2" id="KW-1185">Reference proteome</keyword>
<dbReference type="EMBL" id="CM046114">
    <property type="protein sequence ID" value="KAI8420265.1"/>
    <property type="molecule type" value="Genomic_DNA"/>
</dbReference>
<dbReference type="Proteomes" id="UP001064048">
    <property type="component" value="Chromosome 14"/>
</dbReference>
<evidence type="ECO:0000313" key="2">
    <source>
        <dbReference type="Proteomes" id="UP001064048"/>
    </source>
</evidence>
<gene>
    <name evidence="1" type="ORF">MSG28_008803</name>
</gene>